<reference evidence="1 2" key="1">
    <citation type="journal article" date="2005" name="Nucleic Acids Res.">
        <title>Genomic blueprint of Hahella chejuensis, a marine microbe producing an algicidal agent.</title>
        <authorList>
            <person name="Jeong H."/>
            <person name="Yim J.H."/>
            <person name="Lee C."/>
            <person name="Choi S.-H."/>
            <person name="Park Y.K."/>
            <person name="Yoon S.H."/>
            <person name="Hur C.-G."/>
            <person name="Kang H.-Y."/>
            <person name="Kim D."/>
            <person name="Lee H.H."/>
            <person name="Park K.H."/>
            <person name="Park S.-H."/>
            <person name="Park H.-S."/>
            <person name="Lee H.K."/>
            <person name="Oh T.K."/>
            <person name="Kim J.F."/>
        </authorList>
    </citation>
    <scope>NUCLEOTIDE SEQUENCE [LARGE SCALE GENOMIC DNA]</scope>
    <source>
        <strain evidence="1 2">KCTC 2396</strain>
    </source>
</reference>
<sequence>MKSETIYFVSDLINVQSPQDNPGECLARFLGLFFQADEFPEKNVVQKDGTWRVNLMQHPQYVWIGCTGERGAEFTREYFDEEEQGITWSCFLEMEEPIRGRSKETLDLFTGLLTRLKDKLYQNQDVNIVKEKC</sequence>
<dbReference type="OrthoDB" id="1453393at2"/>
<proteinExistence type="predicted"/>
<dbReference type="Proteomes" id="UP000000238">
    <property type="component" value="Chromosome"/>
</dbReference>
<dbReference type="AlphaFoldDB" id="Q2SGI1"/>
<dbReference type="EMBL" id="CP000155">
    <property type="protein sequence ID" value="ABC30243.1"/>
    <property type="molecule type" value="Genomic_DNA"/>
</dbReference>
<organism evidence="1 2">
    <name type="scientific">Hahella chejuensis (strain KCTC 2396)</name>
    <dbReference type="NCBI Taxonomy" id="349521"/>
    <lineage>
        <taxon>Bacteria</taxon>
        <taxon>Pseudomonadati</taxon>
        <taxon>Pseudomonadota</taxon>
        <taxon>Gammaproteobacteria</taxon>
        <taxon>Oceanospirillales</taxon>
        <taxon>Hahellaceae</taxon>
        <taxon>Hahella</taxon>
    </lineage>
</organism>
<dbReference type="HOGENOM" id="CLU_1903769_0_0_6"/>
<evidence type="ECO:0000313" key="2">
    <source>
        <dbReference type="Proteomes" id="UP000000238"/>
    </source>
</evidence>
<name>Q2SGI1_HAHCH</name>
<protein>
    <submittedName>
        <fullName evidence="1">Uncharacterized protein</fullName>
    </submittedName>
</protein>
<dbReference type="KEGG" id="hch:HCH_03497"/>
<gene>
    <name evidence="1" type="ordered locus">HCH_03497</name>
</gene>
<evidence type="ECO:0000313" key="1">
    <source>
        <dbReference type="EMBL" id="ABC30243.1"/>
    </source>
</evidence>
<accession>Q2SGI1</accession>
<keyword evidence="2" id="KW-1185">Reference proteome</keyword>
<dbReference type="RefSeq" id="WP_011397311.1">
    <property type="nucleotide sequence ID" value="NC_007645.1"/>
</dbReference>